<name>A0ACC4B7A0_POPAL</name>
<dbReference type="Proteomes" id="UP000309997">
    <property type="component" value="Unassembled WGS sequence"/>
</dbReference>
<evidence type="ECO:0000313" key="2">
    <source>
        <dbReference type="Proteomes" id="UP000309997"/>
    </source>
</evidence>
<feature type="non-terminal residue" evidence="1">
    <location>
        <position position="1"/>
    </location>
</feature>
<sequence length="115" mass="12566">VQYGFDSCIMGQIKYIVPRLIIGVFIQVLCSYSTLPLYALVSQMGSTFKKSIFEEHVQVGLVGWAQKVKKKRGQKGSTEGSSEASSHASAGGLQLERLKRLKEANEGSTQSSSHE</sequence>
<feature type="non-terminal residue" evidence="1">
    <location>
        <position position="115"/>
    </location>
</feature>
<comment type="caution">
    <text evidence="1">The sequence shown here is derived from an EMBL/GenBank/DDBJ whole genome shotgun (WGS) entry which is preliminary data.</text>
</comment>
<keyword evidence="2" id="KW-1185">Reference proteome</keyword>
<organism evidence="1 2">
    <name type="scientific">Populus alba</name>
    <name type="common">White poplar</name>
    <dbReference type="NCBI Taxonomy" id="43335"/>
    <lineage>
        <taxon>Eukaryota</taxon>
        <taxon>Viridiplantae</taxon>
        <taxon>Streptophyta</taxon>
        <taxon>Embryophyta</taxon>
        <taxon>Tracheophyta</taxon>
        <taxon>Spermatophyta</taxon>
        <taxon>Magnoliopsida</taxon>
        <taxon>eudicotyledons</taxon>
        <taxon>Gunneridae</taxon>
        <taxon>Pentapetalae</taxon>
        <taxon>rosids</taxon>
        <taxon>fabids</taxon>
        <taxon>Malpighiales</taxon>
        <taxon>Salicaceae</taxon>
        <taxon>Saliceae</taxon>
        <taxon>Populus</taxon>
    </lineage>
</organism>
<protein>
    <submittedName>
        <fullName evidence="1">Uncharacterized protein</fullName>
    </submittedName>
</protein>
<accession>A0ACC4B7A0</accession>
<gene>
    <name evidence="1" type="ORF">D5086_024520</name>
</gene>
<dbReference type="EMBL" id="RCHU02000013">
    <property type="protein sequence ID" value="KAL3573907.1"/>
    <property type="molecule type" value="Genomic_DNA"/>
</dbReference>
<evidence type="ECO:0000313" key="1">
    <source>
        <dbReference type="EMBL" id="KAL3573907.1"/>
    </source>
</evidence>
<proteinExistence type="predicted"/>
<reference evidence="1 2" key="1">
    <citation type="journal article" date="2024" name="Plant Biotechnol. J.">
        <title>Genome and CRISPR/Cas9 system of a widespread forest tree (Populus alba) in the world.</title>
        <authorList>
            <person name="Liu Y.J."/>
            <person name="Jiang P.F."/>
            <person name="Han X.M."/>
            <person name="Li X.Y."/>
            <person name="Wang H.M."/>
            <person name="Wang Y.J."/>
            <person name="Wang X.X."/>
            <person name="Zeng Q.Y."/>
        </authorList>
    </citation>
    <scope>NUCLEOTIDE SEQUENCE [LARGE SCALE GENOMIC DNA]</scope>
    <source>
        <strain evidence="2">cv. PAL-ZL1</strain>
    </source>
</reference>